<name>A0A917IFG5_9MICO</name>
<accession>A0A917IFG5</accession>
<protein>
    <recommendedName>
        <fullName evidence="5">FAD-dependent oxidoreductase 2 FAD-binding domain-containing protein</fullName>
    </recommendedName>
</protein>
<dbReference type="PANTHER" id="PTHR43400">
    <property type="entry name" value="FUMARATE REDUCTASE"/>
    <property type="match status" value="1"/>
</dbReference>
<gene>
    <name evidence="6" type="ORF">GCM10010921_25970</name>
</gene>
<comment type="cofactor">
    <cofactor evidence="1">
        <name>FAD</name>
        <dbReference type="ChEBI" id="CHEBI:57692"/>
    </cofactor>
</comment>
<organism evidence="6 7">
    <name type="scientific">Microbacterium album</name>
    <dbReference type="NCBI Taxonomy" id="2053191"/>
    <lineage>
        <taxon>Bacteria</taxon>
        <taxon>Bacillati</taxon>
        <taxon>Actinomycetota</taxon>
        <taxon>Actinomycetes</taxon>
        <taxon>Micrococcales</taxon>
        <taxon>Microbacteriaceae</taxon>
        <taxon>Microbacterium</taxon>
    </lineage>
</organism>
<dbReference type="EMBL" id="BMJY01000014">
    <property type="protein sequence ID" value="GGH48484.1"/>
    <property type="molecule type" value="Genomic_DNA"/>
</dbReference>
<dbReference type="RefSeq" id="WP_188756735.1">
    <property type="nucleotide sequence ID" value="NZ_BMJY01000014.1"/>
</dbReference>
<feature type="domain" description="FAD-dependent oxidoreductase 2 FAD-binding" evidence="5">
    <location>
        <begin position="10"/>
        <end position="451"/>
    </location>
</feature>
<keyword evidence="4" id="KW-0560">Oxidoreductase</keyword>
<evidence type="ECO:0000259" key="5">
    <source>
        <dbReference type="Pfam" id="PF00890"/>
    </source>
</evidence>
<evidence type="ECO:0000313" key="7">
    <source>
        <dbReference type="Proteomes" id="UP000657592"/>
    </source>
</evidence>
<dbReference type="InterPro" id="IPR036188">
    <property type="entry name" value="FAD/NAD-bd_sf"/>
</dbReference>
<keyword evidence="7" id="KW-1185">Reference proteome</keyword>
<reference evidence="6" key="1">
    <citation type="journal article" date="2014" name="Int. J. Syst. Evol. Microbiol.">
        <title>Complete genome sequence of Corynebacterium casei LMG S-19264T (=DSM 44701T), isolated from a smear-ripened cheese.</title>
        <authorList>
            <consortium name="US DOE Joint Genome Institute (JGI-PGF)"/>
            <person name="Walter F."/>
            <person name="Albersmeier A."/>
            <person name="Kalinowski J."/>
            <person name="Ruckert C."/>
        </authorList>
    </citation>
    <scope>NUCLEOTIDE SEQUENCE</scope>
    <source>
        <strain evidence="6">CGMCC 1.15794</strain>
    </source>
</reference>
<evidence type="ECO:0000256" key="1">
    <source>
        <dbReference type="ARBA" id="ARBA00001974"/>
    </source>
</evidence>
<keyword evidence="2" id="KW-0285">Flavoprotein</keyword>
<evidence type="ECO:0000256" key="3">
    <source>
        <dbReference type="ARBA" id="ARBA00022827"/>
    </source>
</evidence>
<dbReference type="Proteomes" id="UP000657592">
    <property type="component" value="Unassembled WGS sequence"/>
</dbReference>
<dbReference type="SUPFAM" id="SSF56425">
    <property type="entry name" value="Succinate dehydrogenase/fumarate reductase flavoprotein, catalytic domain"/>
    <property type="match status" value="1"/>
</dbReference>
<reference evidence="6" key="2">
    <citation type="submission" date="2020-09" db="EMBL/GenBank/DDBJ databases">
        <authorList>
            <person name="Sun Q."/>
            <person name="Zhou Y."/>
        </authorList>
    </citation>
    <scope>NUCLEOTIDE SEQUENCE</scope>
    <source>
        <strain evidence="6">CGMCC 1.15794</strain>
    </source>
</reference>
<evidence type="ECO:0000256" key="2">
    <source>
        <dbReference type="ARBA" id="ARBA00022630"/>
    </source>
</evidence>
<sequence>MTTGTTTTADLVVVGAGSAGAATAIAARDAGAEVVLLEKSAAAGGNSRYSAGNLIEFTGPGGLDHLRALCFGRTPDSVLAAYLAGLGDIRGWLEGLGARTITTGPTDQPGPHANCWPHLPGAEDVQYYAIEPPGSQVEELGLQGAGPALWGVLEAALDERGVVPQRGARVVSLLRDGARVTGVTYRREGREYAVHARAGVVLATGGFQGDPHLCETYLPLGAAAVASHPDSTGDGMLLAMEAGADLWHMSNGFGFWSHVEPQFRAAFPIAARHPAHLLVDQGGYRFAAETGRETHDRLRIFGDFRPDRPNVPALPAFLIFDARLLAAGPLSLPSTAGASGYLWSADNAAELASGWITAAETVEELAAKLGIPAARLAATVAEYGKYAEAGLDPDFGRPAATMRPLGYDGPYYAISVVPGVLTAAGGPRRDAHGRTLDRSGRPIPGLYSVGDNGSIWGHIIQHGLSLTDGLVFGRICAEHALAAFPHAPTDIEAVSDEATHDEATHDEARALS</sequence>
<dbReference type="SUPFAM" id="SSF51905">
    <property type="entry name" value="FAD/NAD(P)-binding domain"/>
    <property type="match status" value="1"/>
</dbReference>
<keyword evidence="3" id="KW-0274">FAD</keyword>
<evidence type="ECO:0000256" key="4">
    <source>
        <dbReference type="ARBA" id="ARBA00023002"/>
    </source>
</evidence>
<dbReference type="Pfam" id="PF00890">
    <property type="entry name" value="FAD_binding_2"/>
    <property type="match status" value="1"/>
</dbReference>
<dbReference type="GO" id="GO:0033765">
    <property type="term" value="F:steroid dehydrogenase activity, acting on the CH-CH group of donors"/>
    <property type="evidence" value="ECO:0007669"/>
    <property type="project" value="UniProtKB-ARBA"/>
</dbReference>
<dbReference type="PRINTS" id="PR00411">
    <property type="entry name" value="PNDRDTASEI"/>
</dbReference>
<dbReference type="InterPro" id="IPR027477">
    <property type="entry name" value="Succ_DH/fumarate_Rdtase_cat_sf"/>
</dbReference>
<comment type="caution">
    <text evidence="6">The sequence shown here is derived from an EMBL/GenBank/DDBJ whole genome shotgun (WGS) entry which is preliminary data.</text>
</comment>
<dbReference type="InterPro" id="IPR003953">
    <property type="entry name" value="FAD-dep_OxRdtase_2_FAD-bd"/>
</dbReference>
<dbReference type="Gene3D" id="3.50.50.60">
    <property type="entry name" value="FAD/NAD(P)-binding domain"/>
    <property type="match status" value="1"/>
</dbReference>
<dbReference type="AlphaFoldDB" id="A0A917IFG5"/>
<proteinExistence type="predicted"/>
<dbReference type="PANTHER" id="PTHR43400:SF10">
    <property type="entry name" value="3-OXOSTEROID 1-DEHYDROGENASE"/>
    <property type="match status" value="1"/>
</dbReference>
<dbReference type="InterPro" id="IPR050315">
    <property type="entry name" value="FAD-oxidoreductase_2"/>
</dbReference>
<dbReference type="Gene3D" id="3.90.700.10">
    <property type="entry name" value="Succinate dehydrogenase/fumarate reductase flavoprotein, catalytic domain"/>
    <property type="match status" value="1"/>
</dbReference>
<evidence type="ECO:0000313" key="6">
    <source>
        <dbReference type="EMBL" id="GGH48484.1"/>
    </source>
</evidence>